<reference evidence="1 2" key="1">
    <citation type="journal article" date="2019" name="Genome Biol. Evol.">
        <title>Insights into the evolution of the New World diploid cottons (Gossypium, subgenus Houzingenia) based on genome sequencing.</title>
        <authorList>
            <person name="Grover C.E."/>
            <person name="Arick M.A. 2nd"/>
            <person name="Thrash A."/>
            <person name="Conover J.L."/>
            <person name="Sanders W.S."/>
            <person name="Peterson D.G."/>
            <person name="Frelichowski J.E."/>
            <person name="Scheffler J.A."/>
            <person name="Scheffler B.E."/>
            <person name="Wendel J.F."/>
        </authorList>
    </citation>
    <scope>NUCLEOTIDE SEQUENCE [LARGE SCALE GENOMIC DNA]</scope>
    <source>
        <strain evidence="1">185</strain>
        <tissue evidence="1">Leaf</tissue>
    </source>
</reference>
<keyword evidence="2" id="KW-1185">Reference proteome</keyword>
<name>A0A7J8WXF5_GOSAI</name>
<proteinExistence type="predicted"/>
<dbReference type="AlphaFoldDB" id="A0A7J8WXF5"/>
<sequence>VLEDILVKVRKFIVLVNFVVLDFEEDQEIPILLGRGKVRFLWGTLGNRSSGDEVGPLAQMIRARGYEPWRRGFESLLAHNWPKREGPFPL</sequence>
<comment type="caution">
    <text evidence="1">The sequence shown here is derived from an EMBL/GenBank/DDBJ whole genome shotgun (WGS) entry which is preliminary data.</text>
</comment>
<organism evidence="1 2">
    <name type="scientific">Gossypium aridum</name>
    <name type="common">American cotton</name>
    <name type="synonym">Erioxylum aridum</name>
    <dbReference type="NCBI Taxonomy" id="34290"/>
    <lineage>
        <taxon>Eukaryota</taxon>
        <taxon>Viridiplantae</taxon>
        <taxon>Streptophyta</taxon>
        <taxon>Embryophyta</taxon>
        <taxon>Tracheophyta</taxon>
        <taxon>Spermatophyta</taxon>
        <taxon>Magnoliopsida</taxon>
        <taxon>eudicotyledons</taxon>
        <taxon>Gunneridae</taxon>
        <taxon>Pentapetalae</taxon>
        <taxon>rosids</taxon>
        <taxon>malvids</taxon>
        <taxon>Malvales</taxon>
        <taxon>Malvaceae</taxon>
        <taxon>Malvoideae</taxon>
        <taxon>Gossypium</taxon>
    </lineage>
</organism>
<feature type="non-terminal residue" evidence="1">
    <location>
        <position position="90"/>
    </location>
</feature>
<evidence type="ECO:0000313" key="2">
    <source>
        <dbReference type="Proteomes" id="UP000593577"/>
    </source>
</evidence>
<feature type="non-terminal residue" evidence="1">
    <location>
        <position position="1"/>
    </location>
</feature>
<gene>
    <name evidence="1" type="ORF">Goari_011473</name>
</gene>
<protein>
    <submittedName>
        <fullName evidence="1">Uncharacterized protein</fullName>
    </submittedName>
</protein>
<dbReference type="EMBL" id="JABFAA010000004">
    <property type="protein sequence ID" value="MBA0679718.1"/>
    <property type="molecule type" value="Genomic_DNA"/>
</dbReference>
<dbReference type="Proteomes" id="UP000593577">
    <property type="component" value="Unassembled WGS sequence"/>
</dbReference>
<accession>A0A7J8WXF5</accession>
<evidence type="ECO:0000313" key="1">
    <source>
        <dbReference type="EMBL" id="MBA0679718.1"/>
    </source>
</evidence>